<dbReference type="PANTHER" id="PTHR12911:SF8">
    <property type="entry name" value="KLAROID PROTEIN-RELATED"/>
    <property type="match status" value="1"/>
</dbReference>
<evidence type="ECO:0000256" key="1">
    <source>
        <dbReference type="ARBA" id="ARBA00004648"/>
    </source>
</evidence>
<dbReference type="GO" id="GO:0009707">
    <property type="term" value="C:chloroplast outer membrane"/>
    <property type="evidence" value="ECO:0007669"/>
    <property type="project" value="UniProtKB-SubCell"/>
</dbReference>
<dbReference type="FunFam" id="2.60.120.260:FF:000096">
    <property type="entry name" value="SUN domain protein1"/>
    <property type="match status" value="1"/>
</dbReference>
<name>A0A8S2AMP0_ARAAE</name>
<dbReference type="GO" id="GO:0006886">
    <property type="term" value="P:intracellular protein transport"/>
    <property type="evidence" value="ECO:0007669"/>
    <property type="project" value="InterPro"/>
</dbReference>
<dbReference type="InterPro" id="IPR012919">
    <property type="entry name" value="SUN_dom"/>
</dbReference>
<dbReference type="GO" id="GO:0051291">
    <property type="term" value="P:protein heterooligomerization"/>
    <property type="evidence" value="ECO:0007669"/>
    <property type="project" value="UniProtKB-ARBA"/>
</dbReference>
<keyword evidence="14" id="KW-1133">Transmembrane helix</keyword>
<evidence type="ECO:0000256" key="17">
    <source>
        <dbReference type="ARBA" id="ARBA00023134"/>
    </source>
</evidence>
<dbReference type="PROSITE" id="PS51469">
    <property type="entry name" value="SUN"/>
    <property type="match status" value="1"/>
</dbReference>
<evidence type="ECO:0000256" key="14">
    <source>
        <dbReference type="ARBA" id="ARBA00022989"/>
    </source>
</evidence>
<feature type="coiled-coil region" evidence="25">
    <location>
        <begin position="516"/>
        <end position="561"/>
    </location>
</feature>
<dbReference type="AlphaFoldDB" id="A0A8S2AMP0"/>
<evidence type="ECO:0000256" key="5">
    <source>
        <dbReference type="ARBA" id="ARBA00022553"/>
    </source>
</evidence>
<dbReference type="GO" id="GO:0090435">
    <property type="term" value="P:protein localization to nuclear envelope"/>
    <property type="evidence" value="ECO:0007669"/>
    <property type="project" value="UniProtKB-ARBA"/>
</dbReference>
<keyword evidence="19" id="KW-0206">Cytoskeleton</keyword>
<dbReference type="GO" id="GO:0009524">
    <property type="term" value="C:phragmoplast"/>
    <property type="evidence" value="ECO:0007669"/>
    <property type="project" value="UniProtKB-SubCell"/>
</dbReference>
<keyword evidence="10" id="KW-1002">Plastid outer membrane</keyword>
<keyword evidence="16 25" id="KW-0175">Coiled coil</keyword>
<keyword evidence="30" id="KW-1185">Reference proteome</keyword>
<accession>A0A8S2AMP0</accession>
<dbReference type="PROSITE" id="PS51720">
    <property type="entry name" value="G_AIG1"/>
    <property type="match status" value="1"/>
</dbReference>
<keyword evidence="17" id="KW-0342">GTP-binding</keyword>
<feature type="domain" description="SUN" evidence="27">
    <location>
        <begin position="624"/>
        <end position="792"/>
    </location>
</feature>
<reference evidence="29" key="1">
    <citation type="submission" date="2021-01" db="EMBL/GenBank/DDBJ databases">
        <authorList>
            <person name="Bezrukov I."/>
        </authorList>
    </citation>
    <scope>NUCLEOTIDE SEQUENCE</scope>
</reference>
<evidence type="ECO:0000256" key="18">
    <source>
        <dbReference type="ARBA" id="ARBA00023136"/>
    </source>
</evidence>
<comment type="similarity">
    <text evidence="24">Belongs to the TRAFAC class TrmE-Era-EngA-EngB-Septin-like GTPase superfamily. AIG1/Toc34/Toc159-like paraseptin GTPase family. TOC34 subfamily.</text>
</comment>
<dbReference type="PANTHER" id="PTHR12911">
    <property type="entry name" value="SAD1/UNC-84-LIKE PROTEIN-RELATED"/>
    <property type="match status" value="1"/>
</dbReference>
<evidence type="ECO:0000256" key="23">
    <source>
        <dbReference type="ARBA" id="ARBA00060413"/>
    </source>
</evidence>
<evidence type="ECO:0000256" key="20">
    <source>
        <dbReference type="ARBA" id="ARBA00023242"/>
    </source>
</evidence>
<evidence type="ECO:0000256" key="13">
    <source>
        <dbReference type="ARBA" id="ARBA00022968"/>
    </source>
</evidence>
<keyword evidence="7" id="KW-0812">Transmembrane</keyword>
<evidence type="ECO:0000256" key="6">
    <source>
        <dbReference type="ARBA" id="ARBA00022640"/>
    </source>
</evidence>
<evidence type="ECO:0000259" key="28">
    <source>
        <dbReference type="PROSITE" id="PS51720"/>
    </source>
</evidence>
<protein>
    <submittedName>
        <fullName evidence="29">Uncharacterized protein</fullName>
    </submittedName>
</protein>
<sequence length="811" mass="89051">MAALQTPREWIGIQQFPPATQSKLLEILGKFKEEDVSSLTVLVMGKGGVGKSSTVNSVIGEKAAAVSTFQSEGLRPTLVSRSRSGFTLNIIDTPGLIEGGYVNDQAINIIKRFLLNMTIDVLLYVDRLDVYRVDDLDRQVVSAITDAFGKEIWKKSALVLTHAQFSPPDGLNYNSFVSRRSDALLKVIRTGAQLKKQDLQGSSTPIILVENSGRCHKNDSDEKILPDGTSWIPNLLNTITEISFNGNKAIHVDKKLVEGPNPNQRGKRLIPLIFAFQYLLVMKPLVRAIKSDVTRESKPAWELRDSGLASRRFYCRKVFLSSLTSRCDCVVKPDQMSASTVSITANTAAATRRTPILAGEKKSNFDYPQSESLANGGGAGEAGGTSRDLSRGEAIVDRSHGQDLGPVTRRSGSAATGTNTTNTQRRTRKVATPKPEKARWKTVVRIFAKQLGALLIIVGLIQLTRKMILKASSPSSPISSYETGMAFSGLESRIAEVDGLVKATTSTMQVQVELLDKKMEREAKALRQEIERKASAFQSELKKIESRTESLEKSVDEVNAKPWVTKDELERIYEELKKGNVDDSAFSEISIDELRAYARDIMEKEIEKHAADGLGRVDYALASGGAFVMQHSDPYLVGKGSSWFATTMRRAHTNAVKMLSPSFGEPGQCFPLKGSDGYVQIRLRGPIIPEAFTLEHVAKSVAYDRSSAPKDCRVSGWLQGQGKGLESSAENENMQLLTEFTYDLDRSNAQTFNILDSSNSGPIDTVRLDFTSNHGSDSHTCIYRFRVHGRASDPVPVVETSLDQDSSPGSE</sequence>
<organism evidence="29 30">
    <name type="scientific">Arabidopsis arenosa</name>
    <name type="common">Sand rock-cress</name>
    <name type="synonym">Cardaminopsis arenosa</name>
    <dbReference type="NCBI Taxonomy" id="38785"/>
    <lineage>
        <taxon>Eukaryota</taxon>
        <taxon>Viridiplantae</taxon>
        <taxon>Streptophyta</taxon>
        <taxon>Embryophyta</taxon>
        <taxon>Tracheophyta</taxon>
        <taxon>Spermatophyta</taxon>
        <taxon>Magnoliopsida</taxon>
        <taxon>eudicotyledons</taxon>
        <taxon>Gunneridae</taxon>
        <taxon>Pentapetalae</taxon>
        <taxon>rosids</taxon>
        <taxon>malvids</taxon>
        <taxon>Brassicales</taxon>
        <taxon>Brassicaceae</taxon>
        <taxon>Camelineae</taxon>
        <taxon>Arabidopsis</taxon>
    </lineage>
</organism>
<keyword evidence="20" id="KW-0539">Nucleus</keyword>
<dbReference type="SUPFAM" id="SSF52540">
    <property type="entry name" value="P-loop containing nucleoside triphosphate hydrolases"/>
    <property type="match status" value="1"/>
</dbReference>
<evidence type="ECO:0000256" key="7">
    <source>
        <dbReference type="ARBA" id="ARBA00022692"/>
    </source>
</evidence>
<dbReference type="InterPro" id="IPR005688">
    <property type="entry name" value="Toc34"/>
</dbReference>
<dbReference type="EMBL" id="LR999456">
    <property type="protein sequence ID" value="CAE6086799.1"/>
    <property type="molecule type" value="Genomic_DNA"/>
</dbReference>
<dbReference type="InterPro" id="IPR006703">
    <property type="entry name" value="G_AIG1"/>
</dbReference>
<dbReference type="GO" id="GO:0005789">
    <property type="term" value="C:endoplasmic reticulum membrane"/>
    <property type="evidence" value="ECO:0007669"/>
    <property type="project" value="UniProtKB-SubCell"/>
</dbReference>
<evidence type="ECO:0000256" key="2">
    <source>
        <dbReference type="ARBA" id="ARBA00022448"/>
    </source>
</evidence>
<keyword evidence="6" id="KW-0934">Plastid</keyword>
<dbReference type="Proteomes" id="UP000682877">
    <property type="component" value="Chromosome 6"/>
</dbReference>
<evidence type="ECO:0000256" key="25">
    <source>
        <dbReference type="SAM" id="Coils"/>
    </source>
</evidence>
<keyword evidence="4" id="KW-0150">Chloroplast</keyword>
<proteinExistence type="inferred from homology"/>
<evidence type="ECO:0000256" key="8">
    <source>
        <dbReference type="ARBA" id="ARBA00022741"/>
    </source>
</evidence>
<evidence type="ECO:0000256" key="22">
    <source>
        <dbReference type="ARBA" id="ARBA00037816"/>
    </source>
</evidence>
<dbReference type="GO" id="GO:0051260">
    <property type="term" value="P:protein homooligomerization"/>
    <property type="evidence" value="ECO:0007669"/>
    <property type="project" value="UniProtKB-ARBA"/>
</dbReference>
<comment type="subcellular location">
    <subcellularLocation>
        <location evidence="23">Cytoplasm</location>
        <location evidence="23">Cytoskeleton</location>
        <location evidence="23">Phragmoplast</location>
    </subcellularLocation>
    <subcellularLocation>
        <location evidence="1">Endoplasmic reticulum membrane</location>
        <topology evidence="1">Single-pass type II membrane protein</topology>
    </subcellularLocation>
    <subcellularLocation>
        <location evidence="22">Nucleus inner membrane</location>
        <topology evidence="22">Single-pass type II membrane protein</topology>
    </subcellularLocation>
    <subcellularLocation>
        <location evidence="21">Plastid</location>
        <location evidence="21">Chloroplast outer membrane</location>
        <topology evidence="21">Single-pass membrane protein</topology>
    </subcellularLocation>
</comment>
<evidence type="ECO:0000256" key="10">
    <source>
        <dbReference type="ARBA" id="ARBA00022805"/>
    </source>
</evidence>
<evidence type="ECO:0000256" key="15">
    <source>
        <dbReference type="ARBA" id="ARBA00022990"/>
    </source>
</evidence>
<dbReference type="Pfam" id="PF04548">
    <property type="entry name" value="AIG1"/>
    <property type="match status" value="1"/>
</dbReference>
<dbReference type="CDD" id="cd01853">
    <property type="entry name" value="Toc34_like"/>
    <property type="match status" value="1"/>
</dbReference>
<evidence type="ECO:0000256" key="3">
    <source>
        <dbReference type="ARBA" id="ARBA00022490"/>
    </source>
</evidence>
<feature type="region of interest" description="Disordered" evidence="26">
    <location>
        <begin position="360"/>
        <end position="436"/>
    </location>
</feature>
<dbReference type="Pfam" id="PF07738">
    <property type="entry name" value="Sad1_UNC"/>
    <property type="match status" value="1"/>
</dbReference>
<evidence type="ECO:0000256" key="26">
    <source>
        <dbReference type="SAM" id="MobiDB-lite"/>
    </source>
</evidence>
<keyword evidence="3" id="KW-0963">Cytoplasm</keyword>
<evidence type="ECO:0000256" key="21">
    <source>
        <dbReference type="ARBA" id="ARBA00023766"/>
    </source>
</evidence>
<dbReference type="NCBIfam" id="TIGR00991">
    <property type="entry name" value="3a0901s02IAP34"/>
    <property type="match status" value="1"/>
</dbReference>
<feature type="domain" description="AIG1-type G" evidence="28">
    <location>
        <begin position="36"/>
        <end position="260"/>
    </location>
</feature>
<dbReference type="FunFam" id="3.40.50.300:FF:001070">
    <property type="entry name" value="Translocase of chloroplast"/>
    <property type="match status" value="1"/>
</dbReference>
<keyword evidence="12" id="KW-0653">Protein transport</keyword>
<evidence type="ECO:0000256" key="12">
    <source>
        <dbReference type="ARBA" id="ARBA00022927"/>
    </source>
</evidence>
<keyword evidence="8" id="KW-0547">Nucleotide-binding</keyword>
<dbReference type="InterPro" id="IPR027417">
    <property type="entry name" value="P-loop_NTPase"/>
</dbReference>
<dbReference type="GO" id="GO:0015450">
    <property type="term" value="F:protein-transporting ATPase activity"/>
    <property type="evidence" value="ECO:0007669"/>
    <property type="project" value="InterPro"/>
</dbReference>
<feature type="compositionally biased region" description="Low complexity" evidence="26">
    <location>
        <begin position="410"/>
        <end position="424"/>
    </location>
</feature>
<dbReference type="GO" id="GO:0045036">
    <property type="term" value="P:protein targeting to chloroplast"/>
    <property type="evidence" value="ECO:0007669"/>
    <property type="project" value="UniProtKB-ARBA"/>
</dbReference>
<evidence type="ECO:0000256" key="16">
    <source>
        <dbReference type="ARBA" id="ARBA00023054"/>
    </source>
</evidence>
<keyword evidence="2" id="KW-0813">Transport</keyword>
<evidence type="ECO:0000256" key="24">
    <source>
        <dbReference type="ARBA" id="ARBA00060807"/>
    </source>
</evidence>
<evidence type="ECO:0000256" key="19">
    <source>
        <dbReference type="ARBA" id="ARBA00023212"/>
    </source>
</evidence>
<feature type="compositionally biased region" description="Basic and acidic residues" evidence="26">
    <location>
        <begin position="388"/>
        <end position="401"/>
    </location>
</feature>
<dbReference type="Gene3D" id="2.60.120.260">
    <property type="entry name" value="Galactose-binding domain-like"/>
    <property type="match status" value="1"/>
</dbReference>
<dbReference type="GO" id="GO:0043495">
    <property type="term" value="F:protein-membrane adaptor activity"/>
    <property type="evidence" value="ECO:0007669"/>
    <property type="project" value="UniProtKB-ARBA"/>
</dbReference>
<dbReference type="GO" id="GO:0042802">
    <property type="term" value="F:identical protein binding"/>
    <property type="evidence" value="ECO:0007669"/>
    <property type="project" value="UniProtKB-ARBA"/>
</dbReference>
<keyword evidence="18" id="KW-0472">Membrane</keyword>
<keyword evidence="9" id="KW-0378">Hydrolase</keyword>
<dbReference type="Gene3D" id="3.40.50.300">
    <property type="entry name" value="P-loop containing nucleotide triphosphate hydrolases"/>
    <property type="match status" value="1"/>
</dbReference>
<dbReference type="GO" id="GO:0005525">
    <property type="term" value="F:GTP binding"/>
    <property type="evidence" value="ECO:0007669"/>
    <property type="project" value="UniProtKB-KW"/>
</dbReference>
<keyword evidence="11" id="KW-0256">Endoplasmic reticulum</keyword>
<dbReference type="GO" id="GO:0003924">
    <property type="term" value="F:GTPase activity"/>
    <property type="evidence" value="ECO:0007669"/>
    <property type="project" value="UniProtKB-ARBA"/>
</dbReference>
<keyword evidence="5" id="KW-0597">Phosphoprotein</keyword>
<evidence type="ECO:0000256" key="11">
    <source>
        <dbReference type="ARBA" id="ARBA00022824"/>
    </source>
</evidence>
<evidence type="ECO:0000256" key="4">
    <source>
        <dbReference type="ARBA" id="ARBA00022528"/>
    </source>
</evidence>
<evidence type="ECO:0000256" key="9">
    <source>
        <dbReference type="ARBA" id="ARBA00022801"/>
    </source>
</evidence>
<dbReference type="GO" id="GO:0070197">
    <property type="term" value="P:meiotic attachment of telomere to nuclear envelope"/>
    <property type="evidence" value="ECO:0007669"/>
    <property type="project" value="UniProtKB-ARBA"/>
</dbReference>
<keyword evidence="15" id="KW-0007">Acetylation</keyword>
<dbReference type="InterPro" id="IPR045119">
    <property type="entry name" value="SUN1-5"/>
</dbReference>
<evidence type="ECO:0000313" key="29">
    <source>
        <dbReference type="EMBL" id="CAE6086799.1"/>
    </source>
</evidence>
<evidence type="ECO:0000313" key="30">
    <source>
        <dbReference type="Proteomes" id="UP000682877"/>
    </source>
</evidence>
<evidence type="ECO:0000259" key="27">
    <source>
        <dbReference type="PROSITE" id="PS51469"/>
    </source>
</evidence>
<dbReference type="GO" id="GO:0006997">
    <property type="term" value="P:nucleus organization"/>
    <property type="evidence" value="ECO:0007669"/>
    <property type="project" value="UniProtKB-ARBA"/>
</dbReference>
<dbReference type="GO" id="GO:0005637">
    <property type="term" value="C:nuclear inner membrane"/>
    <property type="evidence" value="ECO:0007669"/>
    <property type="project" value="UniProtKB-SubCell"/>
</dbReference>
<keyword evidence="13" id="KW-0735">Signal-anchor</keyword>
<gene>
    <name evidence="29" type="ORF">AARE701A_LOCUS14502</name>
</gene>